<organism evidence="7 8">
    <name type="scientific">Streptomyces xanthochromogenes</name>
    <dbReference type="NCBI Taxonomy" id="67384"/>
    <lineage>
        <taxon>Bacteria</taxon>
        <taxon>Bacillati</taxon>
        <taxon>Actinomycetota</taxon>
        <taxon>Actinomycetes</taxon>
        <taxon>Kitasatosporales</taxon>
        <taxon>Streptomycetaceae</taxon>
        <taxon>Streptomyces</taxon>
    </lineage>
</organism>
<gene>
    <name evidence="7" type="ORF">GCM10010326_66370</name>
</gene>
<keyword evidence="4 6" id="KW-1133">Transmembrane helix</keyword>
<evidence type="ECO:0000256" key="1">
    <source>
        <dbReference type="ARBA" id="ARBA00004141"/>
    </source>
</evidence>
<keyword evidence="3 6" id="KW-0812">Transmembrane</keyword>
<evidence type="ECO:0008006" key="9">
    <source>
        <dbReference type="Google" id="ProtNLM"/>
    </source>
</evidence>
<evidence type="ECO:0000313" key="8">
    <source>
        <dbReference type="Proteomes" id="UP000600946"/>
    </source>
</evidence>
<proteinExistence type="inferred from homology"/>
<protein>
    <recommendedName>
        <fullName evidence="9">AI-2E family transporter</fullName>
    </recommendedName>
</protein>
<dbReference type="InterPro" id="IPR002549">
    <property type="entry name" value="AI-2E-like"/>
</dbReference>
<sequence>MRPRSWVRAGFGLGLGATLAWSVVQTVVRVSSMLTLLLLAVFIAISLEPLVSWLAHRGLRRGWSVAIVLSGFLVVLGGFLALVIPPVAKEATALVDAVPGWLQQVHDHQSTLGRLEDRYHLVEKAKQQLSSGGGASGIADGLLGAG</sequence>
<comment type="subcellular location">
    <subcellularLocation>
        <location evidence="1">Membrane</location>
        <topology evidence="1">Multi-pass membrane protein</topology>
    </subcellularLocation>
</comment>
<evidence type="ECO:0000256" key="6">
    <source>
        <dbReference type="SAM" id="Phobius"/>
    </source>
</evidence>
<keyword evidence="8" id="KW-1185">Reference proteome</keyword>
<evidence type="ECO:0000256" key="2">
    <source>
        <dbReference type="ARBA" id="ARBA00009773"/>
    </source>
</evidence>
<name>A0ABQ3ARC1_9ACTN</name>
<dbReference type="EMBL" id="BMUU01000015">
    <property type="protein sequence ID" value="GGY62241.1"/>
    <property type="molecule type" value="Genomic_DNA"/>
</dbReference>
<keyword evidence="5 6" id="KW-0472">Membrane</keyword>
<dbReference type="Pfam" id="PF01594">
    <property type="entry name" value="AI-2E_transport"/>
    <property type="match status" value="1"/>
</dbReference>
<accession>A0ABQ3ARC1</accession>
<evidence type="ECO:0000256" key="4">
    <source>
        <dbReference type="ARBA" id="ARBA00022989"/>
    </source>
</evidence>
<comment type="similarity">
    <text evidence="2">Belongs to the autoinducer-2 exporter (AI-2E) (TC 2.A.86) family.</text>
</comment>
<reference evidence="8" key="1">
    <citation type="journal article" date="2019" name="Int. J. Syst. Evol. Microbiol.">
        <title>The Global Catalogue of Microorganisms (GCM) 10K type strain sequencing project: providing services to taxonomists for standard genome sequencing and annotation.</title>
        <authorList>
            <consortium name="The Broad Institute Genomics Platform"/>
            <consortium name="The Broad Institute Genome Sequencing Center for Infectious Disease"/>
            <person name="Wu L."/>
            <person name="Ma J."/>
        </authorList>
    </citation>
    <scope>NUCLEOTIDE SEQUENCE [LARGE SCALE GENOMIC DNA]</scope>
    <source>
        <strain evidence="8">JCM 4594</strain>
    </source>
</reference>
<feature type="transmembrane region" description="Helical" evidence="6">
    <location>
        <begin position="62"/>
        <end position="84"/>
    </location>
</feature>
<comment type="caution">
    <text evidence="7">The sequence shown here is derived from an EMBL/GenBank/DDBJ whole genome shotgun (WGS) entry which is preliminary data.</text>
</comment>
<evidence type="ECO:0000256" key="3">
    <source>
        <dbReference type="ARBA" id="ARBA00022692"/>
    </source>
</evidence>
<evidence type="ECO:0000313" key="7">
    <source>
        <dbReference type="EMBL" id="GGY62241.1"/>
    </source>
</evidence>
<feature type="transmembrane region" description="Helical" evidence="6">
    <location>
        <begin position="36"/>
        <end position="55"/>
    </location>
</feature>
<evidence type="ECO:0000256" key="5">
    <source>
        <dbReference type="ARBA" id="ARBA00023136"/>
    </source>
</evidence>
<dbReference type="Proteomes" id="UP000600946">
    <property type="component" value="Unassembled WGS sequence"/>
</dbReference>